<dbReference type="SUPFAM" id="SSF54060">
    <property type="entry name" value="His-Me finger endonucleases"/>
    <property type="match status" value="1"/>
</dbReference>
<evidence type="ECO:0000256" key="1">
    <source>
        <dbReference type="SAM" id="MobiDB-lite"/>
    </source>
</evidence>
<comment type="caution">
    <text evidence="3">The sequence shown here is derived from an EMBL/GenBank/DDBJ whole genome shotgun (WGS) entry which is preliminary data.</text>
</comment>
<dbReference type="GO" id="GO:0004519">
    <property type="term" value="F:endonuclease activity"/>
    <property type="evidence" value="ECO:0007669"/>
    <property type="project" value="UniProtKB-KW"/>
</dbReference>
<feature type="domain" description="HNH nuclease" evidence="2">
    <location>
        <begin position="118"/>
        <end position="159"/>
    </location>
</feature>
<feature type="compositionally biased region" description="Basic residues" evidence="1">
    <location>
        <begin position="214"/>
        <end position="224"/>
    </location>
</feature>
<keyword evidence="3" id="KW-0255">Endonuclease</keyword>
<keyword evidence="3" id="KW-0540">Nuclease</keyword>
<gene>
    <name evidence="3" type="ORF">ACFO6Q_18095</name>
</gene>
<feature type="region of interest" description="Disordered" evidence="1">
    <location>
        <begin position="186"/>
        <end position="224"/>
    </location>
</feature>
<dbReference type="Pfam" id="PF13392">
    <property type="entry name" value="HNH_3"/>
    <property type="match status" value="1"/>
</dbReference>
<evidence type="ECO:0000313" key="3">
    <source>
        <dbReference type="EMBL" id="MFC4822244.1"/>
    </source>
</evidence>
<reference evidence="4" key="1">
    <citation type="journal article" date="2019" name="Int. J. Syst. Evol. Microbiol.">
        <title>The Global Catalogue of Microorganisms (GCM) 10K type strain sequencing project: providing services to taxonomists for standard genome sequencing and annotation.</title>
        <authorList>
            <consortium name="The Broad Institute Genomics Platform"/>
            <consortium name="The Broad Institute Genome Sequencing Center for Infectious Disease"/>
            <person name="Wu L."/>
            <person name="Ma J."/>
        </authorList>
    </citation>
    <scope>NUCLEOTIDE SEQUENCE [LARGE SCALE GENOMIC DNA]</scope>
    <source>
        <strain evidence="4">CCUG 30340</strain>
    </source>
</reference>
<sequence>MARRCLVRVMTIKKSRRCFRWSDLDRKLLRELYNDANNRVLAVVLGRSLKQVESEAARMGLRKNRTCLRKYCHPGKFKQGHPGVHAREIGEERLQGGWRMTKVAEEPGAHRRNWRRSHILVWEQANGCVPQGHVLAFRDGDRSHIHLDNIELVAKSEALRRNLFSHYPPELWDAMQGLRQLRRAIQERRDEKQDARSSQSSFRNDRSGPGPRRANGHRQGARSR</sequence>
<dbReference type="Gene3D" id="3.90.75.20">
    <property type="match status" value="1"/>
</dbReference>
<dbReference type="EC" id="3.1.-.-" evidence="3"/>
<evidence type="ECO:0000259" key="2">
    <source>
        <dbReference type="Pfam" id="PF13392"/>
    </source>
</evidence>
<dbReference type="InterPro" id="IPR003615">
    <property type="entry name" value="HNH_nuc"/>
</dbReference>
<evidence type="ECO:0000313" key="4">
    <source>
        <dbReference type="Proteomes" id="UP001595886"/>
    </source>
</evidence>
<protein>
    <submittedName>
        <fullName evidence="3">HNH endonuclease signature motif containing protein</fullName>
        <ecNumber evidence="3">3.1.-.-</ecNumber>
    </submittedName>
</protein>
<dbReference type="InterPro" id="IPR044925">
    <property type="entry name" value="His-Me_finger_sf"/>
</dbReference>
<organism evidence="3 4">
    <name type="scientific">Dokdonella ginsengisoli</name>
    <dbReference type="NCBI Taxonomy" id="363846"/>
    <lineage>
        <taxon>Bacteria</taxon>
        <taxon>Pseudomonadati</taxon>
        <taxon>Pseudomonadota</taxon>
        <taxon>Gammaproteobacteria</taxon>
        <taxon>Lysobacterales</taxon>
        <taxon>Rhodanobacteraceae</taxon>
        <taxon>Dokdonella</taxon>
    </lineage>
</organism>
<dbReference type="Proteomes" id="UP001595886">
    <property type="component" value="Unassembled WGS sequence"/>
</dbReference>
<dbReference type="GO" id="GO:0016787">
    <property type="term" value="F:hydrolase activity"/>
    <property type="evidence" value="ECO:0007669"/>
    <property type="project" value="UniProtKB-KW"/>
</dbReference>
<dbReference type="EMBL" id="JBHSHD010000016">
    <property type="protein sequence ID" value="MFC4822244.1"/>
    <property type="molecule type" value="Genomic_DNA"/>
</dbReference>
<name>A0ABV9R357_9GAMM</name>
<feature type="compositionally biased region" description="Basic and acidic residues" evidence="1">
    <location>
        <begin position="186"/>
        <end position="195"/>
    </location>
</feature>
<keyword evidence="4" id="KW-1185">Reference proteome</keyword>
<proteinExistence type="predicted"/>
<dbReference type="RefSeq" id="WP_380022524.1">
    <property type="nucleotide sequence ID" value="NZ_JBHSHD010000016.1"/>
</dbReference>
<keyword evidence="3" id="KW-0378">Hydrolase</keyword>
<accession>A0ABV9R357</accession>